<comment type="caution">
    <text evidence="2">The sequence shown here is derived from an EMBL/GenBank/DDBJ whole genome shotgun (WGS) entry which is preliminary data.</text>
</comment>
<feature type="region of interest" description="Disordered" evidence="1">
    <location>
        <begin position="36"/>
        <end position="57"/>
    </location>
</feature>
<sequence length="305" mass="33771">MSARGAPSAWAGLWQPLTCPHAMPAAPRRPLAIAERRRHRRHTPSGSPGASVRTASCPSTTPTNCAEGFKGFLCVAIGSKLGFVRLSTYKLISTLGLTNQLKALRFHSQTCVVGFVLALASTDQRFNRDSLLKAVIMLVRAKLVSLKAPLNLKAATLLVRKLAGFAFNWAINLNAPNLEAGTILVRTNLPSFALKCAQVRFRGCYYACSRAAFSFKWADRRLNLGIPLIAMCKTMPVRPKPQNAETRLVGLIYSPKVRTLSFNTRPSNFNSFNLSRRYGYYQRLHTAVERSAADLQIWTRSTYPI</sequence>
<accession>A0AAD6XMM3</accession>
<proteinExistence type="predicted"/>
<feature type="compositionally biased region" description="Polar residues" evidence="1">
    <location>
        <begin position="44"/>
        <end position="57"/>
    </location>
</feature>
<dbReference type="AlphaFoldDB" id="A0AAD6XMM3"/>
<protein>
    <submittedName>
        <fullName evidence="2">Uncharacterized protein</fullName>
    </submittedName>
</protein>
<evidence type="ECO:0000313" key="3">
    <source>
        <dbReference type="Proteomes" id="UP001222325"/>
    </source>
</evidence>
<evidence type="ECO:0000256" key="1">
    <source>
        <dbReference type="SAM" id="MobiDB-lite"/>
    </source>
</evidence>
<keyword evidence="3" id="KW-1185">Reference proteome</keyword>
<evidence type="ECO:0000313" key="2">
    <source>
        <dbReference type="EMBL" id="KAJ7075822.1"/>
    </source>
</evidence>
<dbReference type="EMBL" id="JARJCN010000089">
    <property type="protein sequence ID" value="KAJ7075822.1"/>
    <property type="molecule type" value="Genomic_DNA"/>
</dbReference>
<reference evidence="2" key="1">
    <citation type="submission" date="2023-03" db="EMBL/GenBank/DDBJ databases">
        <title>Massive genome expansion in bonnet fungi (Mycena s.s.) driven by repeated elements and novel gene families across ecological guilds.</title>
        <authorList>
            <consortium name="Lawrence Berkeley National Laboratory"/>
            <person name="Harder C.B."/>
            <person name="Miyauchi S."/>
            <person name="Viragh M."/>
            <person name="Kuo A."/>
            <person name="Thoen E."/>
            <person name="Andreopoulos B."/>
            <person name="Lu D."/>
            <person name="Skrede I."/>
            <person name="Drula E."/>
            <person name="Henrissat B."/>
            <person name="Morin E."/>
            <person name="Kohler A."/>
            <person name="Barry K."/>
            <person name="LaButti K."/>
            <person name="Morin E."/>
            <person name="Salamov A."/>
            <person name="Lipzen A."/>
            <person name="Mereny Z."/>
            <person name="Hegedus B."/>
            <person name="Baldrian P."/>
            <person name="Stursova M."/>
            <person name="Weitz H."/>
            <person name="Taylor A."/>
            <person name="Grigoriev I.V."/>
            <person name="Nagy L.G."/>
            <person name="Martin F."/>
            <person name="Kauserud H."/>
        </authorList>
    </citation>
    <scope>NUCLEOTIDE SEQUENCE</scope>
    <source>
        <strain evidence="2">CBHHK173m</strain>
    </source>
</reference>
<dbReference type="Proteomes" id="UP001222325">
    <property type="component" value="Unassembled WGS sequence"/>
</dbReference>
<gene>
    <name evidence="2" type="ORF">B0H15DRAFT_805990</name>
</gene>
<name>A0AAD6XMM3_9AGAR</name>
<organism evidence="2 3">
    <name type="scientific">Mycena belliarum</name>
    <dbReference type="NCBI Taxonomy" id="1033014"/>
    <lineage>
        <taxon>Eukaryota</taxon>
        <taxon>Fungi</taxon>
        <taxon>Dikarya</taxon>
        <taxon>Basidiomycota</taxon>
        <taxon>Agaricomycotina</taxon>
        <taxon>Agaricomycetes</taxon>
        <taxon>Agaricomycetidae</taxon>
        <taxon>Agaricales</taxon>
        <taxon>Marasmiineae</taxon>
        <taxon>Mycenaceae</taxon>
        <taxon>Mycena</taxon>
    </lineage>
</organism>